<keyword evidence="3" id="KW-1185">Reference proteome</keyword>
<evidence type="ECO:0000256" key="1">
    <source>
        <dbReference type="SAM" id="MobiDB-lite"/>
    </source>
</evidence>
<feature type="region of interest" description="Disordered" evidence="1">
    <location>
        <begin position="1"/>
        <end position="22"/>
    </location>
</feature>
<gene>
    <name evidence="2" type="ORF">V5J35_000243</name>
</gene>
<comment type="caution">
    <text evidence="2">The sequence shown here is derived from an EMBL/GenBank/DDBJ whole genome shotgun (WGS) entry which is preliminary data.</text>
</comment>
<dbReference type="Pfam" id="PF00023">
    <property type="entry name" value="Ank"/>
    <property type="match status" value="1"/>
</dbReference>
<accession>A0ABV2SBB1</accession>
<reference evidence="2 3" key="1">
    <citation type="submission" date="2024-06" db="EMBL/GenBank/DDBJ databases">
        <title>Genomic Encyclopedia of Type Strains, Phase V (KMG-V): Genome sequencing to study the core and pangenomes of soil and plant-associated prokaryotes.</title>
        <authorList>
            <person name="Whitman W."/>
        </authorList>
    </citation>
    <scope>NUCLEOTIDE SEQUENCE [LARGE SCALE GENOMIC DNA]</scope>
    <source>
        <strain evidence="2 3">NE40</strain>
    </source>
</reference>
<dbReference type="InterPro" id="IPR036770">
    <property type="entry name" value="Ankyrin_rpt-contain_sf"/>
</dbReference>
<dbReference type="SMART" id="SM00248">
    <property type="entry name" value="ANK"/>
    <property type="match status" value="2"/>
</dbReference>
<protein>
    <submittedName>
        <fullName evidence="2">Ankyrin repeat protein</fullName>
    </submittedName>
</protein>
<dbReference type="SUPFAM" id="SSF48403">
    <property type="entry name" value="Ankyrin repeat"/>
    <property type="match status" value="1"/>
</dbReference>
<proteinExistence type="predicted"/>
<dbReference type="InterPro" id="IPR002110">
    <property type="entry name" value="Ankyrin_rpt"/>
</dbReference>
<evidence type="ECO:0000313" key="3">
    <source>
        <dbReference type="Proteomes" id="UP001549366"/>
    </source>
</evidence>
<dbReference type="Gene3D" id="1.25.40.20">
    <property type="entry name" value="Ankyrin repeat-containing domain"/>
    <property type="match status" value="2"/>
</dbReference>
<dbReference type="EMBL" id="JBEWTB010000002">
    <property type="protein sequence ID" value="MET4755051.1"/>
    <property type="molecule type" value="Genomic_DNA"/>
</dbReference>
<evidence type="ECO:0000313" key="2">
    <source>
        <dbReference type="EMBL" id="MET4755051.1"/>
    </source>
</evidence>
<dbReference type="Proteomes" id="UP001549366">
    <property type="component" value="Unassembled WGS sequence"/>
</dbReference>
<dbReference type="RefSeq" id="WP_354009515.1">
    <property type="nucleotide sequence ID" value="NZ_JBEWTA010000001.1"/>
</dbReference>
<sequence>MQACTATNPGMAAYPSGSLSENPKAESVTAATCVGRSDTATPVTDKKQLREYLISASDLLEDNNPTGCCPRLPKPIKLIDQSVSQFKVPDKRAPDILPDFIGSRSGQRLHRKAAASNFTSIENTMRVEGVDINAPSKKSGNTPLISAALNNHWEMVGTLLDSAPPGSVAAVNKMGQDLLQLLLTGTAHKALGADFAGMLKKIVSNGCKDRAFSAYALKLVAERCDASLLDVARKAIPDNSHHPLRNKLFAEKLLRITAGINSDKSKVISYILSLKNCAGFPLVDPNAACDRGFTALMKASSIGKTDNVKCLLKDGRVKGQINKENPKKPFAWTAYTSAHYHGCRVTMGILRDHGAIAIPARSTLVEEQRAREARSNTSGGGGMGGFMLDTLISAITDGGGVGGGFGGSDD</sequence>
<organism evidence="2 3">
    <name type="scientific">Endozoicomonas lisbonensis</name>
    <dbReference type="NCBI Taxonomy" id="3120522"/>
    <lineage>
        <taxon>Bacteria</taxon>
        <taxon>Pseudomonadati</taxon>
        <taxon>Pseudomonadota</taxon>
        <taxon>Gammaproteobacteria</taxon>
        <taxon>Oceanospirillales</taxon>
        <taxon>Endozoicomonadaceae</taxon>
        <taxon>Endozoicomonas</taxon>
    </lineage>
</organism>
<name>A0ABV2SBB1_9GAMM</name>